<name>A0A5N4D778_CAMDR</name>
<dbReference type="Proteomes" id="UP000299084">
    <property type="component" value="Unassembled WGS sequence"/>
</dbReference>
<proteinExistence type="predicted"/>
<protein>
    <submittedName>
        <fullName evidence="2">Uncharacterized protein</fullName>
    </submittedName>
</protein>
<dbReference type="EMBL" id="JWIN03000015">
    <property type="protein sequence ID" value="KAB1266998.1"/>
    <property type="molecule type" value="Genomic_DNA"/>
</dbReference>
<gene>
    <name evidence="2" type="ORF">Cadr_000017779</name>
</gene>
<evidence type="ECO:0000313" key="3">
    <source>
        <dbReference type="Proteomes" id="UP000299084"/>
    </source>
</evidence>
<evidence type="ECO:0000313" key="2">
    <source>
        <dbReference type="EMBL" id="KAB1266998.1"/>
    </source>
</evidence>
<feature type="compositionally biased region" description="Basic and acidic residues" evidence="1">
    <location>
        <begin position="1"/>
        <end position="10"/>
    </location>
</feature>
<reference evidence="2 3" key="1">
    <citation type="journal article" date="2019" name="Mol. Ecol. Resour.">
        <title>Improving Illumina assemblies with Hi-C and long reads: an example with the North African dromedary.</title>
        <authorList>
            <person name="Elbers J.P."/>
            <person name="Rogers M.F."/>
            <person name="Perelman P.L."/>
            <person name="Proskuryakova A.A."/>
            <person name="Serdyukova N.A."/>
            <person name="Johnson W.E."/>
            <person name="Horin P."/>
            <person name="Corander J."/>
            <person name="Murphy D."/>
            <person name="Burger P.A."/>
        </authorList>
    </citation>
    <scope>NUCLEOTIDE SEQUENCE [LARGE SCALE GENOMIC DNA]</scope>
    <source>
        <strain evidence="2">Drom800</strain>
        <tissue evidence="2">Blood</tissue>
    </source>
</reference>
<organism evidence="2 3">
    <name type="scientific">Camelus dromedarius</name>
    <name type="common">Dromedary</name>
    <name type="synonym">Arabian camel</name>
    <dbReference type="NCBI Taxonomy" id="9838"/>
    <lineage>
        <taxon>Eukaryota</taxon>
        <taxon>Metazoa</taxon>
        <taxon>Chordata</taxon>
        <taxon>Craniata</taxon>
        <taxon>Vertebrata</taxon>
        <taxon>Euteleostomi</taxon>
        <taxon>Mammalia</taxon>
        <taxon>Eutheria</taxon>
        <taxon>Laurasiatheria</taxon>
        <taxon>Artiodactyla</taxon>
        <taxon>Tylopoda</taxon>
        <taxon>Camelidae</taxon>
        <taxon>Camelus</taxon>
    </lineage>
</organism>
<feature type="compositionally biased region" description="Basic and acidic residues" evidence="1">
    <location>
        <begin position="42"/>
        <end position="51"/>
    </location>
</feature>
<feature type="region of interest" description="Disordered" evidence="1">
    <location>
        <begin position="1"/>
        <end position="66"/>
    </location>
</feature>
<accession>A0A5N4D778</accession>
<comment type="caution">
    <text evidence="2">The sequence shown here is derived from an EMBL/GenBank/DDBJ whole genome shotgun (WGS) entry which is preliminary data.</text>
</comment>
<keyword evidence="3" id="KW-1185">Reference proteome</keyword>
<evidence type="ECO:0000256" key="1">
    <source>
        <dbReference type="SAM" id="MobiDB-lite"/>
    </source>
</evidence>
<dbReference type="AlphaFoldDB" id="A0A5N4D778"/>
<sequence length="66" mass="7249">MEPPLRDLKLQEAQTCGRGAGRRPEARPAPELAGAWGLSLKKRGDEAEQQRHQGGAGRRSTRTEMP</sequence>